<sequence>MQLFRLGFMMHAALSPHAPTTHTTQPIVTGTTVIGIKYNGGVMLAADTLASYGSLARYKDVRRLKQVGENTLIGASGEISDFQTIMEMLDSMNQSDINEDDGYKRSPSEYFNYLRAILYQKRGKGNPLWNQLLVAGFHKEAPFLGYVDLIGTAYEENFIATGFGAYLAIPLIREKWYAEMDEGEARSLLEDCLRVMFYRDCRALNRIQIAKASADGTLVSEPYEISTEWETANFDVRHSTAATLDGSSW</sequence>
<dbReference type="PROSITE" id="PS00854">
    <property type="entry name" value="PROTEASOME_BETA_1"/>
    <property type="match status" value="1"/>
</dbReference>
<accession>A0A7S3HPE8</accession>
<dbReference type="PROSITE" id="PS51476">
    <property type="entry name" value="PROTEASOME_BETA_2"/>
    <property type="match status" value="1"/>
</dbReference>
<protein>
    <recommendedName>
        <fullName evidence="4">Proteasome subunit beta</fullName>
    </recommendedName>
</protein>
<keyword evidence="1 4" id="KW-0963">Cytoplasm</keyword>
<dbReference type="CDD" id="cd03760">
    <property type="entry name" value="proteasome_beta_type_4"/>
    <property type="match status" value="1"/>
</dbReference>
<proteinExistence type="inferred from homology"/>
<name>A0A7S3HPE8_9STRA</name>
<comment type="subcellular location">
    <subcellularLocation>
        <location evidence="4">Cytoplasm</location>
    </subcellularLocation>
    <subcellularLocation>
        <location evidence="4">Nucleus</location>
    </subcellularLocation>
</comment>
<evidence type="ECO:0000256" key="3">
    <source>
        <dbReference type="ARBA" id="ARBA00023242"/>
    </source>
</evidence>
<dbReference type="Pfam" id="PF00227">
    <property type="entry name" value="Proteasome"/>
    <property type="match status" value="1"/>
</dbReference>
<dbReference type="PANTHER" id="PTHR32194:SF6">
    <property type="entry name" value="PROTEASOME SUBUNIT BETA"/>
    <property type="match status" value="1"/>
</dbReference>
<dbReference type="InterPro" id="IPR016295">
    <property type="entry name" value="Proteasome_beta4"/>
</dbReference>
<dbReference type="PIRSF" id="PIRSF001213">
    <property type="entry name" value="Psome_endopept_beta"/>
    <property type="match status" value="1"/>
</dbReference>
<dbReference type="GO" id="GO:0051603">
    <property type="term" value="P:proteolysis involved in protein catabolic process"/>
    <property type="evidence" value="ECO:0007669"/>
    <property type="project" value="InterPro"/>
</dbReference>
<evidence type="ECO:0000256" key="1">
    <source>
        <dbReference type="ARBA" id="ARBA00022490"/>
    </source>
</evidence>
<evidence type="ECO:0000256" key="2">
    <source>
        <dbReference type="ARBA" id="ARBA00022942"/>
    </source>
</evidence>
<organism evidence="5">
    <name type="scientific">Spumella elongata</name>
    <dbReference type="NCBI Taxonomy" id="89044"/>
    <lineage>
        <taxon>Eukaryota</taxon>
        <taxon>Sar</taxon>
        <taxon>Stramenopiles</taxon>
        <taxon>Ochrophyta</taxon>
        <taxon>Chrysophyceae</taxon>
        <taxon>Chromulinales</taxon>
        <taxon>Chromulinaceae</taxon>
        <taxon>Spumella</taxon>
    </lineage>
</organism>
<dbReference type="GO" id="GO:0005737">
    <property type="term" value="C:cytoplasm"/>
    <property type="evidence" value="ECO:0007669"/>
    <property type="project" value="UniProtKB-SubCell"/>
</dbReference>
<dbReference type="SUPFAM" id="SSF56235">
    <property type="entry name" value="N-terminal nucleophile aminohydrolases (Ntn hydrolases)"/>
    <property type="match status" value="1"/>
</dbReference>
<dbReference type="EMBL" id="HBIC01058783">
    <property type="protein sequence ID" value="CAE0301370.1"/>
    <property type="molecule type" value="Transcribed_RNA"/>
</dbReference>
<dbReference type="InterPro" id="IPR023333">
    <property type="entry name" value="Proteasome_suB-type"/>
</dbReference>
<keyword evidence="2 4" id="KW-0647">Proteasome</keyword>
<dbReference type="GO" id="GO:0005634">
    <property type="term" value="C:nucleus"/>
    <property type="evidence" value="ECO:0007669"/>
    <property type="project" value="UniProtKB-SubCell"/>
</dbReference>
<dbReference type="Gene3D" id="3.60.20.10">
    <property type="entry name" value="Glutamine Phosphoribosylpyrophosphate, subunit 1, domain 1"/>
    <property type="match status" value="1"/>
</dbReference>
<dbReference type="InterPro" id="IPR029055">
    <property type="entry name" value="Ntn_hydrolases_N"/>
</dbReference>
<gene>
    <name evidence="5" type="ORF">SELO1098_LOCUS30226</name>
</gene>
<evidence type="ECO:0000313" key="5">
    <source>
        <dbReference type="EMBL" id="CAE0301370.1"/>
    </source>
</evidence>
<dbReference type="AlphaFoldDB" id="A0A7S3HPE8"/>
<keyword evidence="3 4" id="KW-0539">Nucleus</keyword>
<dbReference type="InterPro" id="IPR016050">
    <property type="entry name" value="Proteasome_bsu_CS"/>
</dbReference>
<dbReference type="InterPro" id="IPR001353">
    <property type="entry name" value="Proteasome_sua/b"/>
</dbReference>
<comment type="function">
    <text evidence="4">Non-catalytic component of the proteasome.</text>
</comment>
<reference evidence="5" key="1">
    <citation type="submission" date="2021-01" db="EMBL/GenBank/DDBJ databases">
        <authorList>
            <person name="Corre E."/>
            <person name="Pelletier E."/>
            <person name="Niang G."/>
            <person name="Scheremetjew M."/>
            <person name="Finn R."/>
            <person name="Kale V."/>
            <person name="Holt S."/>
            <person name="Cochrane G."/>
            <person name="Meng A."/>
            <person name="Brown T."/>
            <person name="Cohen L."/>
        </authorList>
    </citation>
    <scope>NUCLEOTIDE SEQUENCE</scope>
    <source>
        <strain evidence="5">CCAP 955/1</strain>
    </source>
</reference>
<evidence type="ECO:0000256" key="4">
    <source>
        <dbReference type="PIRNR" id="PIRNR001213"/>
    </source>
</evidence>
<dbReference type="GO" id="GO:0019774">
    <property type="term" value="C:proteasome core complex, beta-subunit complex"/>
    <property type="evidence" value="ECO:0007669"/>
    <property type="project" value="UniProtKB-UniRule"/>
</dbReference>
<dbReference type="PANTHER" id="PTHR32194">
    <property type="entry name" value="METALLOPROTEASE TLDD"/>
    <property type="match status" value="1"/>
</dbReference>
<comment type="similarity">
    <text evidence="4">Belongs to the peptidase T1B family.</text>
</comment>